<evidence type="ECO:0000313" key="2">
    <source>
        <dbReference type="Proteomes" id="UP000093819"/>
    </source>
</evidence>
<reference evidence="1 2" key="1">
    <citation type="submission" date="2016-06" db="EMBL/GenBank/DDBJ databases">
        <authorList>
            <person name="Kjaerup R.B."/>
            <person name="Dalgaard T.S."/>
            <person name="Juul-Madsen H.R."/>
        </authorList>
    </citation>
    <scope>NUCLEOTIDE SEQUENCE [LARGE SCALE GENOMIC DNA]</scope>
    <source>
        <strain evidence="1 2">1245335.1</strain>
    </source>
</reference>
<dbReference type="OrthoDB" id="4412570at2"/>
<dbReference type="Proteomes" id="UP000093819">
    <property type="component" value="Unassembled WGS sequence"/>
</dbReference>
<protein>
    <recommendedName>
        <fullName evidence="3">DUF2599 domain-containing protein</fullName>
    </recommendedName>
</protein>
<name>A0A1A3NDE6_MYCAS</name>
<accession>A0A1A3NDE6</accession>
<evidence type="ECO:0000313" key="1">
    <source>
        <dbReference type="EMBL" id="OBK18442.1"/>
    </source>
</evidence>
<dbReference type="Pfam" id="PF10783">
    <property type="entry name" value="DUF2599"/>
    <property type="match status" value="1"/>
</dbReference>
<organism evidence="1 2">
    <name type="scientific">Mycobacterium asiaticum</name>
    <dbReference type="NCBI Taxonomy" id="1790"/>
    <lineage>
        <taxon>Bacteria</taxon>
        <taxon>Bacillati</taxon>
        <taxon>Actinomycetota</taxon>
        <taxon>Actinomycetes</taxon>
        <taxon>Mycobacteriales</taxon>
        <taxon>Mycobacteriaceae</taxon>
        <taxon>Mycobacterium</taxon>
    </lineage>
</organism>
<gene>
    <name evidence="1" type="ORF">A5635_02420</name>
</gene>
<dbReference type="InterPro" id="IPR019719">
    <property type="entry name" value="DUF2599"/>
</dbReference>
<comment type="caution">
    <text evidence="1">The sequence shown here is derived from an EMBL/GenBank/DDBJ whole genome shotgun (WGS) entry which is preliminary data.</text>
</comment>
<evidence type="ECO:0008006" key="3">
    <source>
        <dbReference type="Google" id="ProtNLM"/>
    </source>
</evidence>
<proteinExistence type="predicted"/>
<dbReference type="AlphaFoldDB" id="A0A1A3NDE6"/>
<dbReference type="EMBL" id="LZLR01000170">
    <property type="protein sequence ID" value="OBK18442.1"/>
    <property type="molecule type" value="Genomic_DNA"/>
</dbReference>
<sequence length="129" mass="13963">MENADELPVVMALATAAQPVEAGPGGGYVDHAEWATSGGRPSLRVYPTAAGRRVLSRLIGPGRAWAEVLRLVPDADSPGMREQFACHWRFAEFGKPGKTSWNLEPWRPLVGDITMIASRCNPGGNEESY</sequence>